<dbReference type="AlphaFoldDB" id="A0A1X2GF67"/>
<reference evidence="1 2" key="1">
    <citation type="submission" date="2016-07" db="EMBL/GenBank/DDBJ databases">
        <title>Pervasive Adenine N6-methylation of Active Genes in Fungi.</title>
        <authorList>
            <consortium name="DOE Joint Genome Institute"/>
            <person name="Mondo S.J."/>
            <person name="Dannebaum R.O."/>
            <person name="Kuo R.C."/>
            <person name="Labutti K."/>
            <person name="Haridas S."/>
            <person name="Kuo A."/>
            <person name="Salamov A."/>
            <person name="Ahrendt S.R."/>
            <person name="Lipzen A."/>
            <person name="Sullivan W."/>
            <person name="Andreopoulos W.B."/>
            <person name="Clum A."/>
            <person name="Lindquist E."/>
            <person name="Daum C."/>
            <person name="Ramamoorthy G.K."/>
            <person name="Gryganskyi A."/>
            <person name="Culley D."/>
            <person name="Magnuson J.K."/>
            <person name="James T.Y."/>
            <person name="O'Malley M.A."/>
            <person name="Stajich J.E."/>
            <person name="Spatafora J.W."/>
            <person name="Visel A."/>
            <person name="Grigoriev I.V."/>
        </authorList>
    </citation>
    <scope>NUCLEOTIDE SEQUENCE [LARGE SCALE GENOMIC DNA]</scope>
    <source>
        <strain evidence="1 2">NRRL 3301</strain>
    </source>
</reference>
<gene>
    <name evidence="1" type="ORF">DM01DRAFT_1336765</name>
</gene>
<dbReference type="Proteomes" id="UP000242146">
    <property type="component" value="Unassembled WGS sequence"/>
</dbReference>
<proteinExistence type="predicted"/>
<keyword evidence="2" id="KW-1185">Reference proteome</keyword>
<name>A0A1X2GF67_9FUNG</name>
<accession>A0A1X2GF67</accession>
<protein>
    <submittedName>
        <fullName evidence="1">Uncharacterized protein</fullName>
    </submittedName>
</protein>
<organism evidence="1 2">
    <name type="scientific">Hesseltinella vesiculosa</name>
    <dbReference type="NCBI Taxonomy" id="101127"/>
    <lineage>
        <taxon>Eukaryota</taxon>
        <taxon>Fungi</taxon>
        <taxon>Fungi incertae sedis</taxon>
        <taxon>Mucoromycota</taxon>
        <taxon>Mucoromycotina</taxon>
        <taxon>Mucoromycetes</taxon>
        <taxon>Mucorales</taxon>
        <taxon>Cunninghamellaceae</taxon>
        <taxon>Hesseltinella</taxon>
    </lineage>
</organism>
<evidence type="ECO:0000313" key="2">
    <source>
        <dbReference type="Proteomes" id="UP000242146"/>
    </source>
</evidence>
<comment type="caution">
    <text evidence="1">The sequence shown here is derived from an EMBL/GenBank/DDBJ whole genome shotgun (WGS) entry which is preliminary data.</text>
</comment>
<dbReference type="EMBL" id="MCGT01000018">
    <property type="protein sequence ID" value="ORX52396.1"/>
    <property type="molecule type" value="Genomic_DNA"/>
</dbReference>
<sequence>MKATNDLSCRRIKEGIDWSALCLFTVNLEAVLGFDKSHPVCGELLVSFVATAW</sequence>
<evidence type="ECO:0000313" key="1">
    <source>
        <dbReference type="EMBL" id="ORX52396.1"/>
    </source>
</evidence>